<keyword evidence="1" id="KW-1133">Transmembrane helix</keyword>
<evidence type="ECO:0000313" key="2">
    <source>
        <dbReference type="EMBL" id="QMS92402.1"/>
    </source>
</evidence>
<keyword evidence="3" id="KW-1185">Reference proteome</keyword>
<protein>
    <submittedName>
        <fullName evidence="2">DUF1622 domain-containing protein</fullName>
    </submittedName>
</protein>
<feature type="transmembrane region" description="Helical" evidence="1">
    <location>
        <begin position="18"/>
        <end position="41"/>
    </location>
</feature>
<dbReference type="PANTHER" id="PTHR38468">
    <property type="entry name" value="SLL0939 PROTEIN"/>
    <property type="match status" value="1"/>
</dbReference>
<dbReference type="RefSeq" id="WP_181929887.1">
    <property type="nucleotide sequence ID" value="NZ_CP054698.1"/>
</dbReference>
<dbReference type="Pfam" id="PF07784">
    <property type="entry name" value="DUF1622"/>
    <property type="match status" value="1"/>
</dbReference>
<dbReference type="EMBL" id="CP054698">
    <property type="protein sequence ID" value="QMS92402.1"/>
    <property type="molecule type" value="Genomic_DNA"/>
</dbReference>
<sequence length="121" mass="13452">MEAFVTNLTTVLATAVDIFTGIIIGIAVLEAVIKILVFLFSRRKKLNDAKEEIRLGLGMWLALSLEFSLAADILRSTIAPTWDEIGKLAAIIALRTILNFFLAKEIEQAKTKKNNIKDESF</sequence>
<dbReference type="Proteomes" id="UP000514713">
    <property type="component" value="Chromosome"/>
</dbReference>
<gene>
    <name evidence="2" type="ORF">HUN01_34225</name>
</gene>
<reference evidence="3" key="1">
    <citation type="submission" date="2020-06" db="EMBL/GenBank/DDBJ databases">
        <title>Nostoc edaphicum CCNP1411 genome.</title>
        <authorList>
            <person name="Fidor A."/>
            <person name="Grabski M."/>
            <person name="Gawor J."/>
            <person name="Gromadka R."/>
            <person name="Wegrzyn G."/>
            <person name="Mazur-Marzec H."/>
        </authorList>
    </citation>
    <scope>NUCLEOTIDE SEQUENCE [LARGE SCALE GENOMIC DNA]</scope>
    <source>
        <strain evidence="3">CCNP1411</strain>
    </source>
</reference>
<dbReference type="PANTHER" id="PTHR38468:SF1">
    <property type="entry name" value="SLL0939 PROTEIN"/>
    <property type="match status" value="1"/>
</dbReference>
<dbReference type="InterPro" id="IPR012427">
    <property type="entry name" value="DUF1622"/>
</dbReference>
<accession>A0A7D7QJV4</accession>
<evidence type="ECO:0000313" key="3">
    <source>
        <dbReference type="Proteomes" id="UP000514713"/>
    </source>
</evidence>
<dbReference type="KEGG" id="ned:HUN01_34225"/>
<keyword evidence="1" id="KW-0472">Membrane</keyword>
<name>A0A7D7QJV4_9NOSO</name>
<keyword evidence="1" id="KW-0812">Transmembrane</keyword>
<proteinExistence type="predicted"/>
<organism evidence="2 3">
    <name type="scientific">Nostoc edaphicum CCNP1411</name>
    <dbReference type="NCBI Taxonomy" id="1472755"/>
    <lineage>
        <taxon>Bacteria</taxon>
        <taxon>Bacillati</taxon>
        <taxon>Cyanobacteriota</taxon>
        <taxon>Cyanophyceae</taxon>
        <taxon>Nostocales</taxon>
        <taxon>Nostocaceae</taxon>
        <taxon>Nostoc</taxon>
    </lineage>
</organism>
<evidence type="ECO:0000256" key="1">
    <source>
        <dbReference type="SAM" id="Phobius"/>
    </source>
</evidence>
<dbReference type="AlphaFoldDB" id="A0A7D7QJV4"/>